<dbReference type="Proteomes" id="UP000410492">
    <property type="component" value="Unassembled WGS sequence"/>
</dbReference>
<keyword evidence="4" id="KW-1185">Reference proteome</keyword>
<evidence type="ECO:0008006" key="5">
    <source>
        <dbReference type="Google" id="ProtNLM"/>
    </source>
</evidence>
<organism evidence="3 4">
    <name type="scientific">Callosobruchus maculatus</name>
    <name type="common">Southern cowpea weevil</name>
    <name type="synonym">Pulse bruchid</name>
    <dbReference type="NCBI Taxonomy" id="64391"/>
    <lineage>
        <taxon>Eukaryota</taxon>
        <taxon>Metazoa</taxon>
        <taxon>Ecdysozoa</taxon>
        <taxon>Arthropoda</taxon>
        <taxon>Hexapoda</taxon>
        <taxon>Insecta</taxon>
        <taxon>Pterygota</taxon>
        <taxon>Neoptera</taxon>
        <taxon>Endopterygota</taxon>
        <taxon>Coleoptera</taxon>
        <taxon>Polyphaga</taxon>
        <taxon>Cucujiformia</taxon>
        <taxon>Chrysomeloidea</taxon>
        <taxon>Chrysomelidae</taxon>
        <taxon>Bruchinae</taxon>
        <taxon>Bruchini</taxon>
        <taxon>Callosobruchus</taxon>
    </lineage>
</organism>
<evidence type="ECO:0000256" key="2">
    <source>
        <dbReference type="SAM" id="SignalP"/>
    </source>
</evidence>
<keyword evidence="1" id="KW-1133">Transmembrane helix</keyword>
<feature type="transmembrane region" description="Helical" evidence="1">
    <location>
        <begin position="290"/>
        <end position="311"/>
    </location>
</feature>
<evidence type="ECO:0000256" key="1">
    <source>
        <dbReference type="SAM" id="Phobius"/>
    </source>
</evidence>
<keyword evidence="1" id="KW-0472">Membrane</keyword>
<dbReference type="AlphaFoldDB" id="A0A653DV71"/>
<feature type="chain" id="PRO_5024849034" description="Protein GAMETE EXPRESSED 1" evidence="2">
    <location>
        <begin position="20"/>
        <end position="447"/>
    </location>
</feature>
<dbReference type="OrthoDB" id="377549at2759"/>
<dbReference type="EMBL" id="CAACVG010015123">
    <property type="protein sequence ID" value="VEN64113.1"/>
    <property type="molecule type" value="Genomic_DNA"/>
</dbReference>
<evidence type="ECO:0000313" key="4">
    <source>
        <dbReference type="Proteomes" id="UP000410492"/>
    </source>
</evidence>
<keyword evidence="1" id="KW-0812">Transmembrane</keyword>
<dbReference type="PANTHER" id="PTHR33538">
    <property type="entry name" value="PROTEIN GAMETE EXPRESSED 1"/>
    <property type="match status" value="1"/>
</dbReference>
<sequence length="447" mass="51653">MPQQVLQTLLLYMVVYVVAFEDLIYVYGQGNQEMTEQGRMQYQLLKERTNLPKYGPCWKAALQTLDEGCRHLSEETQSDIALHITNCFLEMSGHETYNCELDKKPNLRAICINSMTDRAFNVYTEFYTHTQNICWFLRGQIWHETIAENTLRVGKQLELTAENQEDLLRAQKESLDLQEKMLKHGRVLESVLDDIYMSSQAHQEILKLLTQSIINLQSWVVGEVSWIDSVLFYALAYFFIYAITSTDRTSSSRFPIFISLFLTFVLERLTCAAMISYGNTFNVQSLYVSIHNIIWFLRYAFVFIACILFIYNSFISKSVNIIHNELLYKIVSQNAKILQMLDCMKFNSKSLEKTNLSYLNEGTKKSPEIKVNGEINGSICKDFGSTNSSFSDYNSFGLKDSSMYQENSNNTLPRRKSNHLGEQIGRYNLRSSRSISRQGTPDTTQIQ</sequence>
<gene>
    <name evidence="3" type="ORF">CALMAC_LOCUS20744</name>
</gene>
<evidence type="ECO:0000313" key="3">
    <source>
        <dbReference type="EMBL" id="VEN64113.1"/>
    </source>
</evidence>
<keyword evidence="2" id="KW-0732">Signal</keyword>
<protein>
    <recommendedName>
        <fullName evidence="5">Protein GAMETE EXPRESSED 1</fullName>
    </recommendedName>
</protein>
<dbReference type="InterPro" id="IPR040346">
    <property type="entry name" value="GEX1/Brambleberry"/>
</dbReference>
<feature type="transmembrane region" description="Helical" evidence="1">
    <location>
        <begin position="224"/>
        <end position="244"/>
    </location>
</feature>
<reference evidence="3 4" key="1">
    <citation type="submission" date="2019-01" db="EMBL/GenBank/DDBJ databases">
        <authorList>
            <person name="Sayadi A."/>
        </authorList>
    </citation>
    <scope>NUCLEOTIDE SEQUENCE [LARGE SCALE GENOMIC DNA]</scope>
</reference>
<feature type="transmembrane region" description="Helical" evidence="1">
    <location>
        <begin position="256"/>
        <end position="278"/>
    </location>
</feature>
<feature type="signal peptide" evidence="2">
    <location>
        <begin position="1"/>
        <end position="19"/>
    </location>
</feature>
<dbReference type="PANTHER" id="PTHR33538:SF2">
    <property type="entry name" value="PROTEIN GAMETE EXPRESSED 1"/>
    <property type="match status" value="1"/>
</dbReference>
<proteinExistence type="predicted"/>
<accession>A0A653DV71</accession>
<name>A0A653DV71_CALMS</name>